<feature type="chain" id="PRO_5046263797" description="Secreted protein" evidence="1">
    <location>
        <begin position="25"/>
        <end position="179"/>
    </location>
</feature>
<name>A0ABQ8SBP2_PERAM</name>
<keyword evidence="3" id="KW-1185">Reference proteome</keyword>
<protein>
    <recommendedName>
        <fullName evidence="4">Secreted protein</fullName>
    </recommendedName>
</protein>
<evidence type="ECO:0008006" key="4">
    <source>
        <dbReference type="Google" id="ProtNLM"/>
    </source>
</evidence>
<comment type="caution">
    <text evidence="2">The sequence shown here is derived from an EMBL/GenBank/DDBJ whole genome shotgun (WGS) entry which is preliminary data.</text>
</comment>
<evidence type="ECO:0000256" key="1">
    <source>
        <dbReference type="SAM" id="SignalP"/>
    </source>
</evidence>
<dbReference type="Proteomes" id="UP001148838">
    <property type="component" value="Unassembled WGS sequence"/>
</dbReference>
<accession>A0ABQ8SBP2</accession>
<gene>
    <name evidence="2" type="ORF">ANN_19686</name>
</gene>
<keyword evidence="1" id="KW-0732">Signal</keyword>
<proteinExistence type="predicted"/>
<sequence>MTRPGNKAFIEILAVWLVAPFCWNNRRTTVSNMTYYTDVLRLLLTSKSFSAFKNLGCSHIGSDYARLKSYRVGRLRPSNSNLRNLSMPTKCYFENDERDSKRTRMTRRDEIRKTNATNIASESGNNSLTSVIDRPARRKHGASIARCTYDRKLMSASSVFQRRMSSTPTEKITMRTEMK</sequence>
<dbReference type="EMBL" id="JAJSOF020000031">
    <property type="protein sequence ID" value="KAJ4431091.1"/>
    <property type="molecule type" value="Genomic_DNA"/>
</dbReference>
<feature type="signal peptide" evidence="1">
    <location>
        <begin position="1"/>
        <end position="24"/>
    </location>
</feature>
<evidence type="ECO:0000313" key="2">
    <source>
        <dbReference type="EMBL" id="KAJ4431091.1"/>
    </source>
</evidence>
<reference evidence="2 3" key="1">
    <citation type="journal article" date="2022" name="Allergy">
        <title>Genome assembly and annotation of Periplaneta americana reveal a comprehensive cockroach allergen profile.</title>
        <authorList>
            <person name="Wang L."/>
            <person name="Xiong Q."/>
            <person name="Saelim N."/>
            <person name="Wang L."/>
            <person name="Nong W."/>
            <person name="Wan A.T."/>
            <person name="Shi M."/>
            <person name="Liu X."/>
            <person name="Cao Q."/>
            <person name="Hui J.H.L."/>
            <person name="Sookrung N."/>
            <person name="Leung T.F."/>
            <person name="Tungtrongchitr A."/>
            <person name="Tsui S.K.W."/>
        </authorList>
    </citation>
    <scope>NUCLEOTIDE SEQUENCE [LARGE SCALE GENOMIC DNA]</scope>
    <source>
        <strain evidence="2">PWHHKU_190912</strain>
    </source>
</reference>
<organism evidence="2 3">
    <name type="scientific">Periplaneta americana</name>
    <name type="common">American cockroach</name>
    <name type="synonym">Blatta americana</name>
    <dbReference type="NCBI Taxonomy" id="6978"/>
    <lineage>
        <taxon>Eukaryota</taxon>
        <taxon>Metazoa</taxon>
        <taxon>Ecdysozoa</taxon>
        <taxon>Arthropoda</taxon>
        <taxon>Hexapoda</taxon>
        <taxon>Insecta</taxon>
        <taxon>Pterygota</taxon>
        <taxon>Neoptera</taxon>
        <taxon>Polyneoptera</taxon>
        <taxon>Dictyoptera</taxon>
        <taxon>Blattodea</taxon>
        <taxon>Blattoidea</taxon>
        <taxon>Blattidae</taxon>
        <taxon>Blattinae</taxon>
        <taxon>Periplaneta</taxon>
    </lineage>
</organism>
<evidence type="ECO:0000313" key="3">
    <source>
        <dbReference type="Proteomes" id="UP001148838"/>
    </source>
</evidence>